<dbReference type="Proteomes" id="UP001220962">
    <property type="component" value="Chromosome"/>
</dbReference>
<evidence type="ECO:0000256" key="1">
    <source>
        <dbReference type="SAM" id="Phobius"/>
    </source>
</evidence>
<reference evidence="2" key="1">
    <citation type="submission" date="2023-02" db="EMBL/GenBank/DDBJ databases">
        <title>Pathogen: clinical or host-associated sample.</title>
        <authorList>
            <person name="Hergert J."/>
            <person name="Casey R."/>
            <person name="Wagner J."/>
            <person name="Young E.L."/>
            <person name="Oakeson K.F."/>
        </authorList>
    </citation>
    <scope>NUCLEOTIDE SEQUENCE</scope>
    <source>
        <strain evidence="2">2022CK-00830</strain>
    </source>
</reference>
<protein>
    <submittedName>
        <fullName evidence="2">Uncharacterized protein</fullName>
    </submittedName>
</protein>
<accession>A0AAX3MZC3</accession>
<dbReference type="AlphaFoldDB" id="A0AAX3MZC3"/>
<keyword evidence="1" id="KW-0812">Transmembrane</keyword>
<feature type="transmembrane region" description="Helical" evidence="1">
    <location>
        <begin position="60"/>
        <end position="78"/>
    </location>
</feature>
<proteinExistence type="predicted"/>
<organism evidence="2 3">
    <name type="scientific">Paenibacillus urinalis</name>
    <dbReference type="NCBI Taxonomy" id="521520"/>
    <lineage>
        <taxon>Bacteria</taxon>
        <taxon>Bacillati</taxon>
        <taxon>Bacillota</taxon>
        <taxon>Bacilli</taxon>
        <taxon>Bacillales</taxon>
        <taxon>Paenibacillaceae</taxon>
        <taxon>Paenibacillus</taxon>
    </lineage>
</organism>
<feature type="transmembrane region" description="Helical" evidence="1">
    <location>
        <begin position="20"/>
        <end position="40"/>
    </location>
</feature>
<name>A0AAX3MZC3_9BACL</name>
<keyword evidence="1" id="KW-1133">Transmembrane helix</keyword>
<dbReference type="RefSeq" id="WP_274359003.1">
    <property type="nucleotide sequence ID" value="NZ_CP118101.1"/>
</dbReference>
<gene>
    <name evidence="2" type="ORF">PUW23_19965</name>
</gene>
<sequence>MKNRTYSKMEMVKWSRGHKVIILCSIVIILLGSHLIYLQFHPPVPTTGPVGDLLNSKPDWFDIMVRFYIITAAVFTALRSTLVIRSFSRALENQNEIIKEDADHL</sequence>
<dbReference type="EMBL" id="CP118101">
    <property type="protein sequence ID" value="WDH81765.1"/>
    <property type="molecule type" value="Genomic_DNA"/>
</dbReference>
<evidence type="ECO:0000313" key="3">
    <source>
        <dbReference type="Proteomes" id="UP001220962"/>
    </source>
</evidence>
<evidence type="ECO:0000313" key="2">
    <source>
        <dbReference type="EMBL" id="WDH81765.1"/>
    </source>
</evidence>
<keyword evidence="1" id="KW-0472">Membrane</keyword>